<proteinExistence type="predicted"/>
<sequence>MAYKSNKVGEFLNNKANNAWNSTKAAGFKALDHAVKNPGKTLGHLTVGAAEGGPGIAKAGGNWKNFAKLFGKPSSSTIADISDEAFIHVTTPSGASKIMSSGLDPRISGYVTKWKYIKDVLDPSEFNTKLYRKDLWHEKAGKFDSGGSVFRNRC</sequence>
<evidence type="ECO:0000313" key="2">
    <source>
        <dbReference type="Proteomes" id="UP001580391"/>
    </source>
</evidence>
<protein>
    <submittedName>
        <fullName evidence="1">Uncharacterized protein</fullName>
    </submittedName>
</protein>
<dbReference type="Proteomes" id="UP001580391">
    <property type="component" value="Unassembled WGS sequence"/>
</dbReference>
<comment type="caution">
    <text evidence="1">The sequence shown here is derived from an EMBL/GenBank/DDBJ whole genome shotgun (WGS) entry which is preliminary data.</text>
</comment>
<name>A0ABV5BTK0_9LEPT</name>
<accession>A0ABV5BTK0</accession>
<reference evidence="1 2" key="1">
    <citation type="submission" date="2024-09" db="EMBL/GenBank/DDBJ databases">
        <title>Taxonomic and Genotyping Characterization of Leptospira Strains isolated from Multiple Sources in Colombia highlights the importance of intermediate species.</title>
        <authorList>
            <person name="Torres Higuera L."/>
            <person name="Rojas Tapias D."/>
            <person name="Jimenez Velasquez S."/>
            <person name="Renjifo Ibanez C."/>
        </authorList>
    </citation>
    <scope>NUCLEOTIDE SEQUENCE [LARGE SCALE GENOMIC DNA]</scope>
    <source>
        <strain evidence="1 2">Lep080</strain>
    </source>
</reference>
<gene>
    <name evidence="1" type="ORF">ACE5IX_17705</name>
</gene>
<evidence type="ECO:0000313" key="1">
    <source>
        <dbReference type="EMBL" id="MFB5738357.1"/>
    </source>
</evidence>
<dbReference type="RefSeq" id="WP_375517639.1">
    <property type="nucleotide sequence ID" value="NZ_JBHILI010000009.1"/>
</dbReference>
<organism evidence="1 2">
    <name type="scientific">Leptospira wolffii</name>
    <dbReference type="NCBI Taxonomy" id="409998"/>
    <lineage>
        <taxon>Bacteria</taxon>
        <taxon>Pseudomonadati</taxon>
        <taxon>Spirochaetota</taxon>
        <taxon>Spirochaetia</taxon>
        <taxon>Leptospirales</taxon>
        <taxon>Leptospiraceae</taxon>
        <taxon>Leptospira</taxon>
    </lineage>
</organism>
<keyword evidence="2" id="KW-1185">Reference proteome</keyword>
<dbReference type="EMBL" id="JBHILJ010000013">
    <property type="protein sequence ID" value="MFB5738357.1"/>
    <property type="molecule type" value="Genomic_DNA"/>
</dbReference>